<keyword evidence="3 6" id="KW-0479">Metal-binding</keyword>
<dbReference type="PANTHER" id="PTHR30352:SF5">
    <property type="entry name" value="PYRUVATE FORMATE-LYASE 1-ACTIVATING ENZYME"/>
    <property type="match status" value="1"/>
</dbReference>
<accession>A0A919S2U9</accession>
<name>A0A919S2U9_9CLOT</name>
<keyword evidence="9" id="KW-1185">Reference proteome</keyword>
<dbReference type="SFLD" id="SFLDG01101">
    <property type="entry name" value="Uncharacterised_Radical_SAM_Su"/>
    <property type="match status" value="1"/>
</dbReference>
<evidence type="ECO:0000256" key="2">
    <source>
        <dbReference type="ARBA" id="ARBA00022691"/>
    </source>
</evidence>
<keyword evidence="5 6" id="KW-0411">Iron-sulfur</keyword>
<keyword evidence="4 6" id="KW-0408">Iron</keyword>
<reference evidence="8" key="1">
    <citation type="submission" date="2021-03" db="EMBL/GenBank/DDBJ databases">
        <title>Taxonomic study of Clostridium polyendosporum from meadow-gley soil under rice.</title>
        <authorList>
            <person name="Kobayashi H."/>
            <person name="Tanizawa Y."/>
            <person name="Yagura M."/>
        </authorList>
    </citation>
    <scope>NUCLEOTIDE SEQUENCE</scope>
    <source>
        <strain evidence="8">JCM 30710</strain>
    </source>
</reference>
<evidence type="ECO:0000256" key="4">
    <source>
        <dbReference type="ARBA" id="ARBA00023004"/>
    </source>
</evidence>
<evidence type="ECO:0000256" key="5">
    <source>
        <dbReference type="ARBA" id="ARBA00023014"/>
    </source>
</evidence>
<keyword evidence="1" id="KW-0004">4Fe-4S</keyword>
<evidence type="ECO:0000256" key="6">
    <source>
        <dbReference type="PIRSR" id="PIRSR004869-50"/>
    </source>
</evidence>
<evidence type="ECO:0000313" key="8">
    <source>
        <dbReference type="EMBL" id="GIM29573.1"/>
    </source>
</evidence>
<dbReference type="GO" id="GO:0046872">
    <property type="term" value="F:metal ion binding"/>
    <property type="evidence" value="ECO:0007669"/>
    <property type="project" value="UniProtKB-KW"/>
</dbReference>
<dbReference type="NCBIfam" id="TIGR04337">
    <property type="entry name" value="AmmeMemoSam_rS"/>
    <property type="match status" value="1"/>
</dbReference>
<feature type="domain" description="Radical SAM core" evidence="7">
    <location>
        <begin position="68"/>
        <end position="289"/>
    </location>
</feature>
<dbReference type="InterPro" id="IPR027596">
    <property type="entry name" value="AmmeMemoSam_rS"/>
</dbReference>
<dbReference type="InterPro" id="IPR007197">
    <property type="entry name" value="rSAM"/>
</dbReference>
<feature type="binding site" evidence="6">
    <location>
        <position position="90"/>
    </location>
    <ligand>
        <name>[4Fe-4S] cluster</name>
        <dbReference type="ChEBI" id="CHEBI:49883"/>
        <note>4Fe-4S-S-AdoMet</note>
    </ligand>
</feature>
<dbReference type="AlphaFoldDB" id="A0A919S2U9"/>
<dbReference type="EMBL" id="BOPZ01000019">
    <property type="protein sequence ID" value="GIM29573.1"/>
    <property type="molecule type" value="Genomic_DNA"/>
</dbReference>
<dbReference type="InterPro" id="IPR034457">
    <property type="entry name" value="Organic_radical-activating"/>
</dbReference>
<dbReference type="PANTHER" id="PTHR30352">
    <property type="entry name" value="PYRUVATE FORMATE-LYASE-ACTIVATING ENZYME"/>
    <property type="match status" value="1"/>
</dbReference>
<comment type="cofactor">
    <cofactor evidence="6">
        <name>[4Fe-4S] cluster</name>
        <dbReference type="ChEBI" id="CHEBI:49883"/>
    </cofactor>
    <text evidence="6">Binds 1 [4Fe-4S] cluster. The cluster is coordinated with 3 cysteines and an exchangeable S-adenosyl-L-methionine.</text>
</comment>
<feature type="binding site" evidence="6">
    <location>
        <position position="87"/>
    </location>
    <ligand>
        <name>[4Fe-4S] cluster</name>
        <dbReference type="ChEBI" id="CHEBI:49883"/>
        <note>4Fe-4S-S-AdoMet</note>
    </ligand>
</feature>
<organism evidence="8 9">
    <name type="scientific">Clostridium polyendosporum</name>
    <dbReference type="NCBI Taxonomy" id="69208"/>
    <lineage>
        <taxon>Bacteria</taxon>
        <taxon>Bacillati</taxon>
        <taxon>Bacillota</taxon>
        <taxon>Clostridia</taxon>
        <taxon>Eubacteriales</taxon>
        <taxon>Clostridiaceae</taxon>
        <taxon>Clostridium</taxon>
    </lineage>
</organism>
<dbReference type="Pfam" id="PF04055">
    <property type="entry name" value="Radical_SAM"/>
    <property type="match status" value="1"/>
</dbReference>
<dbReference type="Gene3D" id="3.20.20.70">
    <property type="entry name" value="Aldolase class I"/>
    <property type="match status" value="1"/>
</dbReference>
<dbReference type="GO" id="GO:0051539">
    <property type="term" value="F:4 iron, 4 sulfur cluster binding"/>
    <property type="evidence" value="ECO:0007669"/>
    <property type="project" value="UniProtKB-KW"/>
</dbReference>
<evidence type="ECO:0000313" key="9">
    <source>
        <dbReference type="Proteomes" id="UP000679179"/>
    </source>
</evidence>
<gene>
    <name evidence="8" type="ORF">CPJCM30710_22390</name>
</gene>
<dbReference type="Proteomes" id="UP000679179">
    <property type="component" value="Unassembled WGS sequence"/>
</dbReference>
<dbReference type="PROSITE" id="PS51918">
    <property type="entry name" value="RADICAL_SAM"/>
    <property type="match status" value="1"/>
</dbReference>
<dbReference type="SFLD" id="SFLDS00029">
    <property type="entry name" value="Radical_SAM"/>
    <property type="match status" value="1"/>
</dbReference>
<dbReference type="InterPro" id="IPR016431">
    <property type="entry name" value="Pyrv-formate_lyase-activ_prd"/>
</dbReference>
<dbReference type="CDD" id="cd01335">
    <property type="entry name" value="Radical_SAM"/>
    <property type="match status" value="1"/>
</dbReference>
<dbReference type="PIRSF" id="PIRSF004869">
    <property type="entry name" value="PflX_prd"/>
    <property type="match status" value="1"/>
</dbReference>
<evidence type="ECO:0000256" key="1">
    <source>
        <dbReference type="ARBA" id="ARBA00022485"/>
    </source>
</evidence>
<dbReference type="SUPFAM" id="SSF102114">
    <property type="entry name" value="Radical SAM enzymes"/>
    <property type="match status" value="1"/>
</dbReference>
<protein>
    <submittedName>
        <fullName evidence="8">AmmeMemoRadiSam system radical SAM enzyme</fullName>
    </submittedName>
</protein>
<evidence type="ECO:0000256" key="3">
    <source>
        <dbReference type="ARBA" id="ARBA00022723"/>
    </source>
</evidence>
<dbReference type="InterPro" id="IPR058240">
    <property type="entry name" value="rSAM_sf"/>
</dbReference>
<dbReference type="InterPro" id="IPR013785">
    <property type="entry name" value="Aldolase_TIM"/>
</dbReference>
<keyword evidence="2 6" id="KW-0949">S-adenosyl-L-methionine</keyword>
<comment type="caution">
    <text evidence="8">The sequence shown here is derived from an EMBL/GenBank/DDBJ whole genome shotgun (WGS) entry which is preliminary data.</text>
</comment>
<dbReference type="RefSeq" id="WP_212904267.1">
    <property type="nucleotide sequence ID" value="NZ_BOPZ01000019.1"/>
</dbReference>
<feature type="binding site" evidence="6">
    <location>
        <position position="83"/>
    </location>
    <ligand>
        <name>[4Fe-4S] cluster</name>
        <dbReference type="ChEBI" id="CHEBI:49883"/>
        <note>4Fe-4S-S-AdoMet</note>
    </ligand>
</feature>
<sequence>MNKEALFYKKKENGTLGCKLCPHTCVIQPGGMGLCGVRQNKEGMLYTLNYGEVTSIALDPIEKKPLYHFYPGKNILSIGSFGCNFKCSFCQNYSISQYKPKSEYLEIEKLVSIINETENNIGVAFTYNEPSIWYEYIFEASKTIKERNKKTKVVIITNGYISEEPLLELLPFVDAMNIDLKGWNESYYSKVCNGKRDFVLNTINKASEYCHVEITTLLVEGENTSLQEIEEISKFLSSININIPLHLSRYYPNYKMTNEPTSIDFILNAEKLAKKHLNYVYVGNVQGIDNSTYCHQCKEKVIDRTGYVVRNTLKNSNCPNCGERLPIIY</sequence>
<dbReference type="GO" id="GO:0003824">
    <property type="term" value="F:catalytic activity"/>
    <property type="evidence" value="ECO:0007669"/>
    <property type="project" value="InterPro"/>
</dbReference>
<proteinExistence type="predicted"/>
<evidence type="ECO:0000259" key="7">
    <source>
        <dbReference type="PROSITE" id="PS51918"/>
    </source>
</evidence>